<dbReference type="InterPro" id="IPR046738">
    <property type="entry name" value="DUF6788"/>
</dbReference>
<sequence length="92" mass="10704">MDSGLERLLDAALQLSRPDLEKLHAIIGGLLEATERSNQPIPGERRGRIEWKMIPNQKQGKEYGPYPYLRYWKDGKLKSKYLKNLPTHFNEP</sequence>
<evidence type="ECO:0000313" key="2">
    <source>
        <dbReference type="EMBL" id="OKH30914.1"/>
    </source>
</evidence>
<proteinExistence type="predicted"/>
<dbReference type="EMBL" id="MRCE01000057">
    <property type="protein sequence ID" value="OKH30914.1"/>
    <property type="molecule type" value="Genomic_DNA"/>
</dbReference>
<gene>
    <name evidence="2" type="ORF">NIES2119_30030</name>
</gene>
<name>A0A1U7I410_9CYAN</name>
<dbReference type="Proteomes" id="UP000185860">
    <property type="component" value="Unassembled WGS sequence"/>
</dbReference>
<dbReference type="OrthoDB" id="582823at2"/>
<dbReference type="Pfam" id="PF20586">
    <property type="entry name" value="DUF6788"/>
    <property type="match status" value="1"/>
</dbReference>
<evidence type="ECO:0000259" key="1">
    <source>
        <dbReference type="Pfam" id="PF20586"/>
    </source>
</evidence>
<accession>A0A1U7I410</accession>
<dbReference type="RefSeq" id="WP_073597162.1">
    <property type="nucleotide sequence ID" value="NZ_MRCE01000057.1"/>
</dbReference>
<organism evidence="2 3">
    <name type="scientific">[Phormidium ambiguum] IAM M-71</name>
    <dbReference type="NCBI Taxonomy" id="454136"/>
    <lineage>
        <taxon>Bacteria</taxon>
        <taxon>Bacillati</taxon>
        <taxon>Cyanobacteriota</taxon>
        <taxon>Cyanophyceae</taxon>
        <taxon>Oscillatoriophycideae</taxon>
        <taxon>Aerosakkonematales</taxon>
        <taxon>Aerosakkonemataceae</taxon>
        <taxon>Floridanema</taxon>
    </lineage>
</organism>
<reference evidence="2 3" key="1">
    <citation type="submission" date="2016-11" db="EMBL/GenBank/DDBJ databases">
        <title>Draft Genome Sequences of Nine Cyanobacterial Strains from Diverse Habitats.</title>
        <authorList>
            <person name="Zhu T."/>
            <person name="Hou S."/>
            <person name="Lu X."/>
            <person name="Hess W.R."/>
        </authorList>
    </citation>
    <scope>NUCLEOTIDE SEQUENCE [LARGE SCALE GENOMIC DNA]</scope>
    <source>
        <strain evidence="2 3">IAM M-71</strain>
    </source>
</reference>
<feature type="domain" description="DUF6788" evidence="1">
    <location>
        <begin position="29"/>
        <end position="83"/>
    </location>
</feature>
<protein>
    <recommendedName>
        <fullName evidence="1">DUF6788 domain-containing protein</fullName>
    </recommendedName>
</protein>
<comment type="caution">
    <text evidence="2">The sequence shown here is derived from an EMBL/GenBank/DDBJ whole genome shotgun (WGS) entry which is preliminary data.</text>
</comment>
<evidence type="ECO:0000313" key="3">
    <source>
        <dbReference type="Proteomes" id="UP000185860"/>
    </source>
</evidence>
<dbReference type="AlphaFoldDB" id="A0A1U7I410"/>